<gene>
    <name evidence="2" type="ORF">KEC16_12240</name>
</gene>
<keyword evidence="3" id="KW-1185">Reference proteome</keyword>
<feature type="region of interest" description="Disordered" evidence="1">
    <location>
        <begin position="42"/>
        <end position="155"/>
    </location>
</feature>
<comment type="caution">
    <text evidence="2">The sequence shown here is derived from an EMBL/GenBank/DDBJ whole genome shotgun (WGS) entry which is preliminary data.</text>
</comment>
<feature type="region of interest" description="Disordered" evidence="1">
    <location>
        <begin position="1"/>
        <end position="27"/>
    </location>
</feature>
<evidence type="ECO:0000256" key="1">
    <source>
        <dbReference type="SAM" id="MobiDB-lite"/>
    </source>
</evidence>
<evidence type="ECO:0000313" key="3">
    <source>
        <dbReference type="Proteomes" id="UP000680714"/>
    </source>
</evidence>
<organism evidence="2 3">
    <name type="scientific">Magnetospirillum sulfuroxidans</name>
    <dbReference type="NCBI Taxonomy" id="611300"/>
    <lineage>
        <taxon>Bacteria</taxon>
        <taxon>Pseudomonadati</taxon>
        <taxon>Pseudomonadota</taxon>
        <taxon>Alphaproteobacteria</taxon>
        <taxon>Rhodospirillales</taxon>
        <taxon>Rhodospirillaceae</taxon>
        <taxon>Magnetospirillum</taxon>
    </lineage>
</organism>
<evidence type="ECO:0008006" key="4">
    <source>
        <dbReference type="Google" id="ProtNLM"/>
    </source>
</evidence>
<protein>
    <recommendedName>
        <fullName evidence="4">Suppressor protein SRP40</fullName>
    </recommendedName>
</protein>
<accession>A0ABS5IDR1</accession>
<evidence type="ECO:0000313" key="2">
    <source>
        <dbReference type="EMBL" id="MBR9972484.1"/>
    </source>
</evidence>
<reference evidence="2 3" key="1">
    <citation type="submission" date="2021-04" db="EMBL/GenBank/DDBJ databases">
        <title>Magnetospirillum sulfuroxidans sp. nov., a facultative chemolithoautotrophic sulfur-oxidizing alphaproteobacterium isolated from freshwater sediment and proposals for Paramagetospirillum gen. nov., and Magnetospirillaceae fam. nov.</title>
        <authorList>
            <person name="Koziaeva V."/>
            <person name="Geelhoed J.S."/>
            <person name="Sorokin D.Y."/>
            <person name="Grouzdev D.S."/>
        </authorList>
    </citation>
    <scope>NUCLEOTIDE SEQUENCE [LARGE SCALE GENOMIC DNA]</scope>
    <source>
        <strain evidence="2 3">J10</strain>
    </source>
</reference>
<sequence length="174" mass="17682">MSISSISQGSRPASLQESLSSSLQNKGLTADKAATIGSELESVAQSSMSAGTGKTDPSSIRAALENQLSQDVESGTLSADEADQVRAALDEFESQMAANRPAGGPPAGGPPPGGPPPAGGAGKAEETDEEDDSEKTALELLLESLKEASQGTDTSKAKDYLTQMMSQGLVDLKA</sequence>
<feature type="compositionally biased region" description="Polar residues" evidence="1">
    <location>
        <begin position="43"/>
        <end position="58"/>
    </location>
</feature>
<feature type="compositionally biased region" description="Pro residues" evidence="1">
    <location>
        <begin position="103"/>
        <end position="118"/>
    </location>
</feature>
<feature type="compositionally biased region" description="Polar residues" evidence="1">
    <location>
        <begin position="1"/>
        <end position="13"/>
    </location>
</feature>
<name>A0ABS5IDR1_9PROT</name>
<dbReference type="EMBL" id="JAGTUF010000011">
    <property type="protein sequence ID" value="MBR9972484.1"/>
    <property type="molecule type" value="Genomic_DNA"/>
</dbReference>
<dbReference type="RefSeq" id="WP_211549290.1">
    <property type="nucleotide sequence ID" value="NZ_JAGTUF010000011.1"/>
</dbReference>
<feature type="compositionally biased region" description="Low complexity" evidence="1">
    <location>
        <begin position="14"/>
        <end position="24"/>
    </location>
</feature>
<feature type="compositionally biased region" description="Low complexity" evidence="1">
    <location>
        <begin position="138"/>
        <end position="149"/>
    </location>
</feature>
<feature type="compositionally biased region" description="Polar residues" evidence="1">
    <location>
        <begin position="66"/>
        <end position="77"/>
    </location>
</feature>
<proteinExistence type="predicted"/>
<dbReference type="Proteomes" id="UP000680714">
    <property type="component" value="Unassembled WGS sequence"/>
</dbReference>